<sequence>MDGNPAWHDLAARQPGSPDDGGAAAWLRDVESAAFVALRAGTAGDGAAALDGLCRRWSGSARLHWLHALLLREAQRHEAALQAIGRAGDDAQARALLAQLHYETGRPAAADFARARALAPGDAALIRGHAGALAAEGEGGAALTLMRQTLADRPDWVEGHTYAATLHRLLGAPGRDDAGFAQACRALPHNLALRLGWFHGLAKAKDWDAARAVIADGVRLLGDAPALAIARLYLAAESGEADDQPDLFDNMTDRADAGLALARVRHALRCGAPDRAAIIAQAQIATPSASLFWPYLSLCWRLMGDSHADWLDRPDELIRVTTLDLDHAALAVLLRSLHSAAAPYPDQSVRGGTQTDRPLLFRHEPVIQTARAAIEAAARDYIADLPPPEPGHPLLGTPRGEVKFAGSWSVRLGQQGYHAAHSHPAGWISSALYVALPDAMGTPPAGWLRFGMPPPELGLDLPPYRDVQPQVGQLVLFPSTLWHGTIPFDDGERLSIAFDIRPPRR</sequence>
<dbReference type="SUPFAM" id="SSF48452">
    <property type="entry name" value="TPR-like"/>
    <property type="match status" value="1"/>
</dbReference>
<evidence type="ECO:0000313" key="2">
    <source>
        <dbReference type="EMBL" id="CCW16643.1"/>
    </source>
</evidence>
<dbReference type="AlphaFoldDB" id="N1MME1"/>
<dbReference type="InterPro" id="IPR012668">
    <property type="entry name" value="CHP02466"/>
</dbReference>
<gene>
    <name evidence="2" type="ORF">EBBID32_9810</name>
</gene>
<evidence type="ECO:0000313" key="3">
    <source>
        <dbReference type="Proteomes" id="UP000013201"/>
    </source>
</evidence>
<dbReference type="Gene3D" id="2.60.120.620">
    <property type="entry name" value="q2cbj1_9rhob like domain"/>
    <property type="match status" value="1"/>
</dbReference>
<name>N1MME1_9SPHN</name>
<accession>N1MME1</accession>
<dbReference type="InterPro" id="IPR011990">
    <property type="entry name" value="TPR-like_helical_dom_sf"/>
</dbReference>
<proteinExistence type="predicted"/>
<feature type="region of interest" description="Disordered" evidence="1">
    <location>
        <begin position="1"/>
        <end position="21"/>
    </location>
</feature>
<reference evidence="3" key="2">
    <citation type="submission" date="2013-04" db="EMBL/GenBank/DDBJ databases">
        <title>Bisphenol A degrading Sphingobium sp. strain BiD32.</title>
        <authorList>
            <person name="Nielsen J.L."/>
            <person name="Zhou N.A."/>
            <person name="Kjeldal H."/>
        </authorList>
    </citation>
    <scope>NUCLEOTIDE SEQUENCE [LARGE SCALE GENOMIC DNA]</scope>
    <source>
        <strain evidence="3">BiD32</strain>
    </source>
</reference>
<protein>
    <submittedName>
        <fullName evidence="2">TPR repeat protein</fullName>
    </submittedName>
</protein>
<dbReference type="Pfam" id="PF13759">
    <property type="entry name" value="2OG-FeII_Oxy_5"/>
    <property type="match status" value="1"/>
</dbReference>
<dbReference type="OrthoDB" id="9783136at2"/>
<keyword evidence="3" id="KW-1185">Reference proteome</keyword>
<dbReference type="EMBL" id="CAVK010000049">
    <property type="protein sequence ID" value="CCW16643.1"/>
    <property type="molecule type" value="Genomic_DNA"/>
</dbReference>
<organism evidence="2 3">
    <name type="scientific">Sphingobium indicum BiD32</name>
    <dbReference type="NCBI Taxonomy" id="1301087"/>
    <lineage>
        <taxon>Bacteria</taxon>
        <taxon>Pseudomonadati</taxon>
        <taxon>Pseudomonadota</taxon>
        <taxon>Alphaproteobacteria</taxon>
        <taxon>Sphingomonadales</taxon>
        <taxon>Sphingomonadaceae</taxon>
        <taxon>Sphingobium</taxon>
    </lineage>
</organism>
<dbReference type="Gene3D" id="1.25.40.10">
    <property type="entry name" value="Tetratricopeptide repeat domain"/>
    <property type="match status" value="1"/>
</dbReference>
<evidence type="ECO:0000256" key="1">
    <source>
        <dbReference type="SAM" id="MobiDB-lite"/>
    </source>
</evidence>
<comment type="caution">
    <text evidence="2">The sequence shown here is derived from an EMBL/GenBank/DDBJ whole genome shotgun (WGS) entry which is preliminary data.</text>
</comment>
<dbReference type="RefSeq" id="WP_006951744.1">
    <property type="nucleotide sequence ID" value="NZ_CAVK010000049.1"/>
</dbReference>
<reference evidence="2 3" key="1">
    <citation type="submission" date="2013-03" db="EMBL/GenBank/DDBJ databases">
        <authorList>
            <person name="Le V."/>
        </authorList>
    </citation>
    <scope>NUCLEOTIDE SEQUENCE [LARGE SCALE GENOMIC DNA]</scope>
    <source>
        <strain evidence="2 3">BiD32</strain>
    </source>
</reference>
<dbReference type="Proteomes" id="UP000013201">
    <property type="component" value="Unassembled WGS sequence"/>
</dbReference>